<gene>
    <name evidence="1" type="ORF">Vadar_018090</name>
</gene>
<sequence>MKDLRANPRLPITAFKERVRKELKNYYEELRRSNSGSTVVMDAPMDESVGQPRFNRLYIFLGSVKSRFLNGCRKIIGVDGCHLKGEYSGQILTAVFVDPNNAMYPMAWVVAEKEDKDIWGWFITLIKMDCGITDANEHEWTFINDKQKGLIPILNEMVPRQSIAFNRGILEARAKPIIVILEWIRCYLNNCMLIRREWIKKYGNKLLPNLYDRLENLIDESRTCYATWFGDLQFQCRHQQPEVFIHAYYSKASYLRAYEPLIKPINGYKMWPQTEYTPVLPPTQKRKVGRPRMKRIRALEEYINEKNPNKLRRVG</sequence>
<organism evidence="1 2">
    <name type="scientific">Vaccinium darrowii</name>
    <dbReference type="NCBI Taxonomy" id="229202"/>
    <lineage>
        <taxon>Eukaryota</taxon>
        <taxon>Viridiplantae</taxon>
        <taxon>Streptophyta</taxon>
        <taxon>Embryophyta</taxon>
        <taxon>Tracheophyta</taxon>
        <taxon>Spermatophyta</taxon>
        <taxon>Magnoliopsida</taxon>
        <taxon>eudicotyledons</taxon>
        <taxon>Gunneridae</taxon>
        <taxon>Pentapetalae</taxon>
        <taxon>asterids</taxon>
        <taxon>Ericales</taxon>
        <taxon>Ericaceae</taxon>
        <taxon>Vaccinioideae</taxon>
        <taxon>Vaccinieae</taxon>
        <taxon>Vaccinium</taxon>
    </lineage>
</organism>
<dbReference type="Proteomes" id="UP000828048">
    <property type="component" value="Chromosome 10"/>
</dbReference>
<name>A0ACB7XJG7_9ERIC</name>
<protein>
    <submittedName>
        <fullName evidence="1">Uncharacterized protein</fullName>
    </submittedName>
</protein>
<evidence type="ECO:0000313" key="2">
    <source>
        <dbReference type="Proteomes" id="UP000828048"/>
    </source>
</evidence>
<keyword evidence="2" id="KW-1185">Reference proteome</keyword>
<dbReference type="EMBL" id="CM037160">
    <property type="protein sequence ID" value="KAH7840528.1"/>
    <property type="molecule type" value="Genomic_DNA"/>
</dbReference>
<comment type="caution">
    <text evidence="1">The sequence shown here is derived from an EMBL/GenBank/DDBJ whole genome shotgun (WGS) entry which is preliminary data.</text>
</comment>
<accession>A0ACB7XJG7</accession>
<reference evidence="1 2" key="1">
    <citation type="journal article" date="2021" name="Hortic Res">
        <title>High-quality reference genome and annotation aids understanding of berry development for evergreen blueberry (Vaccinium darrowii).</title>
        <authorList>
            <person name="Yu J."/>
            <person name="Hulse-Kemp A.M."/>
            <person name="Babiker E."/>
            <person name="Staton M."/>
        </authorList>
    </citation>
    <scope>NUCLEOTIDE SEQUENCE [LARGE SCALE GENOMIC DNA]</scope>
    <source>
        <strain evidence="2">cv. NJ 8807/NJ 8810</strain>
        <tissue evidence="1">Young leaf</tissue>
    </source>
</reference>
<proteinExistence type="predicted"/>
<evidence type="ECO:0000313" key="1">
    <source>
        <dbReference type="EMBL" id="KAH7840528.1"/>
    </source>
</evidence>